<accession>A0ABQ6CSV0</accession>
<dbReference type="EMBL" id="BSPC01000057">
    <property type="protein sequence ID" value="GLS22060.1"/>
    <property type="molecule type" value="Genomic_DNA"/>
</dbReference>
<comment type="caution">
    <text evidence="2">The sequence shown here is derived from an EMBL/GenBank/DDBJ whole genome shotgun (WGS) entry which is preliminary data.</text>
</comment>
<sequence length="65" mass="6971">MGRRQRISASRPGAGTATSDRDSPSSSPALPDPRLVALIRLLARQAAQAFVLAEARSREQDDLPD</sequence>
<dbReference type="Proteomes" id="UP001156882">
    <property type="component" value="Unassembled WGS sequence"/>
</dbReference>
<keyword evidence="3" id="KW-1185">Reference proteome</keyword>
<gene>
    <name evidence="2" type="ORF">GCM10007874_50770</name>
</gene>
<protein>
    <submittedName>
        <fullName evidence="2">Uncharacterized protein</fullName>
    </submittedName>
</protein>
<proteinExistence type="predicted"/>
<name>A0ABQ6CSV0_9HYPH</name>
<evidence type="ECO:0000313" key="2">
    <source>
        <dbReference type="EMBL" id="GLS22060.1"/>
    </source>
</evidence>
<feature type="region of interest" description="Disordered" evidence="1">
    <location>
        <begin position="1"/>
        <end position="31"/>
    </location>
</feature>
<evidence type="ECO:0000256" key="1">
    <source>
        <dbReference type="SAM" id="MobiDB-lite"/>
    </source>
</evidence>
<reference evidence="3" key="1">
    <citation type="journal article" date="2019" name="Int. J. Syst. Evol. Microbiol.">
        <title>The Global Catalogue of Microorganisms (GCM) 10K type strain sequencing project: providing services to taxonomists for standard genome sequencing and annotation.</title>
        <authorList>
            <consortium name="The Broad Institute Genomics Platform"/>
            <consortium name="The Broad Institute Genome Sequencing Center for Infectious Disease"/>
            <person name="Wu L."/>
            <person name="Ma J."/>
        </authorList>
    </citation>
    <scope>NUCLEOTIDE SEQUENCE [LARGE SCALE GENOMIC DNA]</scope>
    <source>
        <strain evidence="3">NBRC 101365</strain>
    </source>
</reference>
<organism evidence="2 3">
    <name type="scientific">Labrys miyagiensis</name>
    <dbReference type="NCBI Taxonomy" id="346912"/>
    <lineage>
        <taxon>Bacteria</taxon>
        <taxon>Pseudomonadati</taxon>
        <taxon>Pseudomonadota</taxon>
        <taxon>Alphaproteobacteria</taxon>
        <taxon>Hyphomicrobiales</taxon>
        <taxon>Xanthobacteraceae</taxon>
        <taxon>Labrys</taxon>
    </lineage>
</organism>
<evidence type="ECO:0000313" key="3">
    <source>
        <dbReference type="Proteomes" id="UP001156882"/>
    </source>
</evidence>